<dbReference type="EMBL" id="CP036287">
    <property type="protein sequence ID" value="QDU65797.1"/>
    <property type="molecule type" value="Genomic_DNA"/>
</dbReference>
<dbReference type="InterPro" id="IPR029063">
    <property type="entry name" value="SAM-dependent_MTases_sf"/>
</dbReference>
<dbReference type="Gene3D" id="3.90.550.10">
    <property type="entry name" value="Spore Coat Polysaccharide Biosynthesis Protein SpsA, Chain A"/>
    <property type="match status" value="1"/>
</dbReference>
<dbReference type="Gene3D" id="3.40.50.150">
    <property type="entry name" value="Vaccinia Virus protein VP39"/>
    <property type="match status" value="1"/>
</dbReference>
<dbReference type="AlphaFoldDB" id="A0A518BFN5"/>
<gene>
    <name evidence="2" type="ORF">Pla133_08630</name>
</gene>
<dbReference type="KEGG" id="pbap:Pla133_08630"/>
<feature type="domain" description="Methyltransferase type 11" evidence="1">
    <location>
        <begin position="323"/>
        <end position="373"/>
    </location>
</feature>
<dbReference type="RefSeq" id="WP_145062753.1">
    <property type="nucleotide sequence ID" value="NZ_CP036287.1"/>
</dbReference>
<keyword evidence="3" id="KW-1185">Reference proteome</keyword>
<proteinExistence type="predicted"/>
<evidence type="ECO:0000259" key="1">
    <source>
        <dbReference type="Pfam" id="PF08241"/>
    </source>
</evidence>
<organism evidence="2 3">
    <name type="scientific">Engelhardtia mirabilis</name>
    <dbReference type="NCBI Taxonomy" id="2528011"/>
    <lineage>
        <taxon>Bacteria</taxon>
        <taxon>Pseudomonadati</taxon>
        <taxon>Planctomycetota</taxon>
        <taxon>Planctomycetia</taxon>
        <taxon>Planctomycetia incertae sedis</taxon>
        <taxon>Engelhardtia</taxon>
    </lineage>
</organism>
<dbReference type="SUPFAM" id="SSF53448">
    <property type="entry name" value="Nucleotide-diphospho-sugar transferases"/>
    <property type="match status" value="1"/>
</dbReference>
<dbReference type="InterPro" id="IPR029044">
    <property type="entry name" value="Nucleotide-diphossugar_trans"/>
</dbReference>
<reference evidence="2 3" key="1">
    <citation type="submission" date="2019-02" db="EMBL/GenBank/DDBJ databases">
        <title>Deep-cultivation of Planctomycetes and their phenomic and genomic characterization uncovers novel biology.</title>
        <authorList>
            <person name="Wiegand S."/>
            <person name="Jogler M."/>
            <person name="Boedeker C."/>
            <person name="Pinto D."/>
            <person name="Vollmers J."/>
            <person name="Rivas-Marin E."/>
            <person name="Kohn T."/>
            <person name="Peeters S.H."/>
            <person name="Heuer A."/>
            <person name="Rast P."/>
            <person name="Oberbeckmann S."/>
            <person name="Bunk B."/>
            <person name="Jeske O."/>
            <person name="Meyerdierks A."/>
            <person name="Storesund J.E."/>
            <person name="Kallscheuer N."/>
            <person name="Luecker S."/>
            <person name="Lage O.M."/>
            <person name="Pohl T."/>
            <person name="Merkel B.J."/>
            <person name="Hornburger P."/>
            <person name="Mueller R.-W."/>
            <person name="Bruemmer F."/>
            <person name="Labrenz M."/>
            <person name="Spormann A.M."/>
            <person name="Op den Camp H."/>
            <person name="Overmann J."/>
            <person name="Amann R."/>
            <person name="Jetten M.S.M."/>
            <person name="Mascher T."/>
            <person name="Medema M.H."/>
            <person name="Devos D.P."/>
            <person name="Kaster A.-K."/>
            <person name="Ovreas L."/>
            <person name="Rohde M."/>
            <person name="Galperin M.Y."/>
            <person name="Jogler C."/>
        </authorList>
    </citation>
    <scope>NUCLEOTIDE SEQUENCE [LARGE SCALE GENOMIC DNA]</scope>
    <source>
        <strain evidence="2 3">Pla133</strain>
    </source>
</reference>
<dbReference type="Pfam" id="PF08241">
    <property type="entry name" value="Methyltransf_11"/>
    <property type="match status" value="1"/>
</dbReference>
<protein>
    <submittedName>
        <fullName evidence="2">Methyltransferase domain protein</fullName>
    </submittedName>
</protein>
<keyword evidence="2" id="KW-0489">Methyltransferase</keyword>
<dbReference type="GO" id="GO:0032259">
    <property type="term" value="P:methylation"/>
    <property type="evidence" value="ECO:0007669"/>
    <property type="project" value="UniProtKB-KW"/>
</dbReference>
<evidence type="ECO:0000313" key="2">
    <source>
        <dbReference type="EMBL" id="QDU65797.1"/>
    </source>
</evidence>
<evidence type="ECO:0000313" key="3">
    <source>
        <dbReference type="Proteomes" id="UP000316921"/>
    </source>
</evidence>
<name>A0A518BFN5_9BACT</name>
<dbReference type="Proteomes" id="UP000316921">
    <property type="component" value="Chromosome"/>
</dbReference>
<sequence>MKIAALVASRNRPDLVERMVAQLSKPSAHEIDVYVVECGSELDNVSSHATLWYPDDEFKGKCYGHNLLLEQARQTDAYDYYWVLMNDVFFDEGVDAAAVLVEQMEREERMAILSPTNADGGYPGADRRPGGEWRAVTTCDYLGFMLRAEAAHEVGFLDAGFAYCWGAIHELAFKLYSAGWFVAYSDRLAYRHLGGSTYGVKGTRTISREEYQRRAKRYAYDHLRETYGEEWDARFFAATRGHQIEVDTFAQHREYWLSGFDGPEIEQRRQSRELARARSGRDWAARMLPRDEAGQVRLHLGAGRDKREGWINVDTNPACEPDVCAQVDDLSMFETASVDLIEANHLFEHLTFDQAVNAVAEWRRVLRPGGELFLELPDLERCIALLGQHHDDLGHDLAMVGLYGWPPDIARDGEPQQHKWGWSQASLTALLQQQGFGEVEFGPITQDWRPAARIGRDMRVRAAVASADKVATPPTPTVDVQTVEAVVDASSLPPIVLAWPQWDRPAELHHLFTAFGPELMAHPEARLTLFCHARECDRATATQALERAFTATLGAGADLDVELIEGPLSPEHHRQLCAATRAVVDLPSLARRGPEALPGIKAPLVSSAADLRVALGARVEPEPAAALPSATGGLRLLQTSTRRG</sequence>
<dbReference type="GO" id="GO:0008757">
    <property type="term" value="F:S-adenosylmethionine-dependent methyltransferase activity"/>
    <property type="evidence" value="ECO:0007669"/>
    <property type="project" value="InterPro"/>
</dbReference>
<keyword evidence="2" id="KW-0808">Transferase</keyword>
<accession>A0A518BFN5</accession>
<dbReference type="SUPFAM" id="SSF53335">
    <property type="entry name" value="S-adenosyl-L-methionine-dependent methyltransferases"/>
    <property type="match status" value="1"/>
</dbReference>
<dbReference type="InterPro" id="IPR013216">
    <property type="entry name" value="Methyltransf_11"/>
</dbReference>